<organism evidence="2 3">
    <name type="scientific">Puccinia striiformis f. sp. tritici PST-78</name>
    <dbReference type="NCBI Taxonomy" id="1165861"/>
    <lineage>
        <taxon>Eukaryota</taxon>
        <taxon>Fungi</taxon>
        <taxon>Dikarya</taxon>
        <taxon>Basidiomycota</taxon>
        <taxon>Pucciniomycotina</taxon>
        <taxon>Pucciniomycetes</taxon>
        <taxon>Pucciniales</taxon>
        <taxon>Pucciniaceae</taxon>
        <taxon>Puccinia</taxon>
    </lineage>
</organism>
<evidence type="ECO:0000256" key="1">
    <source>
        <dbReference type="SAM" id="MobiDB-lite"/>
    </source>
</evidence>
<protein>
    <submittedName>
        <fullName evidence="2">Uncharacterized protein</fullName>
    </submittedName>
</protein>
<feature type="region of interest" description="Disordered" evidence="1">
    <location>
        <begin position="1"/>
        <end position="96"/>
    </location>
</feature>
<comment type="caution">
    <text evidence="2">The sequence shown here is derived from an EMBL/GenBank/DDBJ whole genome shotgun (WGS) entry which is preliminary data.</text>
</comment>
<feature type="compositionally biased region" description="Polar residues" evidence="1">
    <location>
        <begin position="60"/>
        <end position="96"/>
    </location>
</feature>
<name>A0A0L0VGH7_9BASI</name>
<accession>A0A0L0VGH7</accession>
<evidence type="ECO:0000313" key="2">
    <source>
        <dbReference type="EMBL" id="KNE98326.1"/>
    </source>
</evidence>
<dbReference type="EMBL" id="AJIL01000058">
    <property type="protein sequence ID" value="KNE98326.1"/>
    <property type="molecule type" value="Genomic_DNA"/>
</dbReference>
<proteinExistence type="predicted"/>
<dbReference type="AlphaFoldDB" id="A0A0L0VGH7"/>
<reference evidence="3" key="1">
    <citation type="submission" date="2014-03" db="EMBL/GenBank/DDBJ databases">
        <title>The Genome Sequence of Puccinia striiformis f. sp. tritici PST-78.</title>
        <authorList>
            <consortium name="The Broad Institute Genome Sequencing Platform"/>
            <person name="Cuomo C."/>
            <person name="Hulbert S."/>
            <person name="Chen X."/>
            <person name="Walker B."/>
            <person name="Young S.K."/>
            <person name="Zeng Q."/>
            <person name="Gargeya S."/>
            <person name="Fitzgerald M."/>
            <person name="Haas B."/>
            <person name="Abouelleil A."/>
            <person name="Alvarado L."/>
            <person name="Arachchi H.M."/>
            <person name="Berlin A.M."/>
            <person name="Chapman S.B."/>
            <person name="Goldberg J."/>
            <person name="Griggs A."/>
            <person name="Gujja S."/>
            <person name="Hansen M."/>
            <person name="Howarth C."/>
            <person name="Imamovic A."/>
            <person name="Larimer J."/>
            <person name="McCowan C."/>
            <person name="Montmayeur A."/>
            <person name="Murphy C."/>
            <person name="Neiman D."/>
            <person name="Pearson M."/>
            <person name="Priest M."/>
            <person name="Roberts A."/>
            <person name="Saif S."/>
            <person name="Shea T."/>
            <person name="Sisk P."/>
            <person name="Sykes S."/>
            <person name="Wortman J."/>
            <person name="Nusbaum C."/>
            <person name="Birren B."/>
        </authorList>
    </citation>
    <scope>NUCLEOTIDE SEQUENCE [LARGE SCALE GENOMIC DNA]</scope>
    <source>
        <strain evidence="3">race PST-78</strain>
    </source>
</reference>
<feature type="compositionally biased region" description="Low complexity" evidence="1">
    <location>
        <begin position="28"/>
        <end position="42"/>
    </location>
</feature>
<keyword evidence="3" id="KW-1185">Reference proteome</keyword>
<gene>
    <name evidence="2" type="ORF">PSTG_08402</name>
</gene>
<sequence>MEMILHPRLELPSNKEPPVRLSLCPWTNNSNNNPAGSSSSSSDTPIYLNVLSPPNRPSRKLNSNATTTNHRRTQSSSTKFRLRTLNSGGTIQQTNPVTNTHSKVYETEIERALLDDDDHQSERMDIDPNPPSVLPTPSITTNDRVANPSLNCSISSGFKSTHHLNNNQSCPASGIVSDDELTWQIDLSFFAQHTSGTLKRLLFKLHADEVKPPQATPEVHSGTIAKLLSRLWLPSFPLNRNET</sequence>
<dbReference type="Proteomes" id="UP000054564">
    <property type="component" value="Unassembled WGS sequence"/>
</dbReference>
<evidence type="ECO:0000313" key="3">
    <source>
        <dbReference type="Proteomes" id="UP000054564"/>
    </source>
</evidence>